<sequence length="181" mass="20511">MSWLKLAIGMLFFGLATATPRRNVPPERVDTFRTIAAFQEVVAISTSTNDTSFKCLSAIRTEYDPEAKTATYVWRLRGQGGTERRNVTFTITAGTTSNQANYIVDADNTTVYTGYTHYTDFQNCLITTITYRDHDHCLLWVQRSVANDIPQNCLQNYEANCDVRVPIFDMDLCNNDEGHQS</sequence>
<feature type="chain" id="PRO_5026342076" evidence="1">
    <location>
        <begin position="19"/>
        <end position="181"/>
    </location>
</feature>
<evidence type="ECO:0000256" key="1">
    <source>
        <dbReference type="SAM" id="SignalP"/>
    </source>
</evidence>
<dbReference type="Gene3D" id="2.40.128.20">
    <property type="match status" value="1"/>
</dbReference>
<dbReference type="InterPro" id="IPR002970">
    <property type="entry name" value="Tick_his-bd"/>
</dbReference>
<dbReference type="Pfam" id="PF02098">
    <property type="entry name" value="His_binding"/>
    <property type="match status" value="1"/>
</dbReference>
<dbReference type="SUPFAM" id="SSF50814">
    <property type="entry name" value="Lipocalins"/>
    <property type="match status" value="1"/>
</dbReference>
<dbReference type="AlphaFoldDB" id="A0A6G5A4J7"/>
<keyword evidence="1" id="KW-0732">Signal</keyword>
<name>A0A6G5A4J7_RHIMP</name>
<proteinExistence type="predicted"/>
<dbReference type="GO" id="GO:0030682">
    <property type="term" value="P:symbiont-mediated perturbation of host defenses"/>
    <property type="evidence" value="ECO:0007669"/>
    <property type="project" value="InterPro"/>
</dbReference>
<protein>
    <submittedName>
        <fullName evidence="2">Putative group ii salivary lipocalin</fullName>
    </submittedName>
</protein>
<reference evidence="2" key="1">
    <citation type="submission" date="2020-03" db="EMBL/GenBank/DDBJ databases">
        <title>A transcriptome and proteome of the tick Rhipicephalus microplus shaped by the genetic composition of its hosts and developmental stage.</title>
        <authorList>
            <person name="Garcia G.R."/>
            <person name="Ribeiro J.M.C."/>
            <person name="Maruyama S.R."/>
            <person name="Gardinasse L.G."/>
            <person name="Nelson K."/>
            <person name="Ferreira B.R."/>
            <person name="Andrade T.G."/>
            <person name="Santos I.K.F.M."/>
        </authorList>
    </citation>
    <scope>NUCLEOTIDE SEQUENCE</scope>
    <source>
        <strain evidence="2">NSGR</strain>
        <tissue evidence="2">Salivary glands</tissue>
    </source>
</reference>
<organism evidence="2">
    <name type="scientific">Rhipicephalus microplus</name>
    <name type="common">Cattle tick</name>
    <name type="synonym">Boophilus microplus</name>
    <dbReference type="NCBI Taxonomy" id="6941"/>
    <lineage>
        <taxon>Eukaryota</taxon>
        <taxon>Metazoa</taxon>
        <taxon>Ecdysozoa</taxon>
        <taxon>Arthropoda</taxon>
        <taxon>Chelicerata</taxon>
        <taxon>Arachnida</taxon>
        <taxon>Acari</taxon>
        <taxon>Parasitiformes</taxon>
        <taxon>Ixodida</taxon>
        <taxon>Ixodoidea</taxon>
        <taxon>Ixodidae</taxon>
        <taxon>Rhipicephalinae</taxon>
        <taxon>Rhipicephalus</taxon>
        <taxon>Boophilus</taxon>
    </lineage>
</organism>
<dbReference type="EMBL" id="GIKN01003649">
    <property type="protein sequence ID" value="NIE45922.1"/>
    <property type="molecule type" value="Transcribed_RNA"/>
</dbReference>
<feature type="signal peptide" evidence="1">
    <location>
        <begin position="1"/>
        <end position="18"/>
    </location>
</feature>
<dbReference type="VEuPathDB" id="VectorBase:LOC119167652"/>
<accession>A0A6G5A4J7</accession>
<evidence type="ECO:0000313" key="2">
    <source>
        <dbReference type="EMBL" id="NIE45922.1"/>
    </source>
</evidence>
<dbReference type="GO" id="GO:0043176">
    <property type="term" value="F:amine binding"/>
    <property type="evidence" value="ECO:0007669"/>
    <property type="project" value="InterPro"/>
</dbReference>
<dbReference type="InterPro" id="IPR012674">
    <property type="entry name" value="Calycin"/>
</dbReference>